<feature type="compositionally biased region" description="Basic and acidic residues" evidence="1">
    <location>
        <begin position="11"/>
        <end position="31"/>
    </location>
</feature>
<protein>
    <submittedName>
        <fullName evidence="2">Uncharacterized protein</fullName>
    </submittedName>
</protein>
<gene>
    <name evidence="2" type="ORF">ACFFX0_23615</name>
</gene>
<feature type="compositionally biased region" description="Low complexity" evidence="1">
    <location>
        <begin position="1"/>
        <end position="10"/>
    </location>
</feature>
<organism evidence="2 3">
    <name type="scientific">Citricoccus parietis</name>
    <dbReference type="NCBI Taxonomy" id="592307"/>
    <lineage>
        <taxon>Bacteria</taxon>
        <taxon>Bacillati</taxon>
        <taxon>Actinomycetota</taxon>
        <taxon>Actinomycetes</taxon>
        <taxon>Micrococcales</taxon>
        <taxon>Micrococcaceae</taxon>
        <taxon>Citricoccus</taxon>
    </lineage>
</organism>
<name>A0ABV5G4Y4_9MICC</name>
<accession>A0ABV5G4Y4</accession>
<keyword evidence="3" id="KW-1185">Reference proteome</keyword>
<comment type="caution">
    <text evidence="2">The sequence shown here is derived from an EMBL/GenBank/DDBJ whole genome shotgun (WGS) entry which is preliminary data.</text>
</comment>
<proteinExistence type="predicted"/>
<dbReference type="EMBL" id="JBHMFI010000001">
    <property type="protein sequence ID" value="MFB9074018.1"/>
    <property type="molecule type" value="Genomic_DNA"/>
</dbReference>
<dbReference type="Proteomes" id="UP001589575">
    <property type="component" value="Unassembled WGS sequence"/>
</dbReference>
<evidence type="ECO:0000313" key="3">
    <source>
        <dbReference type="Proteomes" id="UP001589575"/>
    </source>
</evidence>
<sequence length="45" mass="4942">MIYLGSSASDSPDRSDRSLVCHSPRDHDAHSSRQSWRGRALSVGT</sequence>
<evidence type="ECO:0000313" key="2">
    <source>
        <dbReference type="EMBL" id="MFB9074018.1"/>
    </source>
</evidence>
<reference evidence="2 3" key="1">
    <citation type="submission" date="2024-09" db="EMBL/GenBank/DDBJ databases">
        <authorList>
            <person name="Sun Q."/>
            <person name="Mori K."/>
        </authorList>
    </citation>
    <scope>NUCLEOTIDE SEQUENCE [LARGE SCALE GENOMIC DNA]</scope>
    <source>
        <strain evidence="2 3">CCM 7609</strain>
    </source>
</reference>
<feature type="region of interest" description="Disordered" evidence="1">
    <location>
        <begin position="1"/>
        <end position="45"/>
    </location>
</feature>
<evidence type="ECO:0000256" key="1">
    <source>
        <dbReference type="SAM" id="MobiDB-lite"/>
    </source>
</evidence>